<protein>
    <submittedName>
        <fullName evidence="1">AlNc14C207G8830 protein</fullName>
    </submittedName>
</protein>
<proteinExistence type="predicted"/>
<dbReference type="EMBL" id="FR824252">
    <property type="protein sequence ID" value="CCA23782.1"/>
    <property type="molecule type" value="Genomic_DNA"/>
</dbReference>
<dbReference type="HOGENOM" id="CLU_2890443_0_0_1"/>
<name>F0WR22_9STRA</name>
<reference evidence="1" key="2">
    <citation type="submission" date="2011-02" db="EMBL/GenBank/DDBJ databases">
        <authorList>
            <person name="MacLean D."/>
        </authorList>
    </citation>
    <scope>NUCLEOTIDE SEQUENCE</scope>
</reference>
<accession>F0WR22</accession>
<gene>
    <name evidence="1" type="primary">AlNc14C207G8830</name>
    <name evidence="1" type="ORF">ALNC14_099260</name>
</gene>
<dbReference type="AlphaFoldDB" id="F0WR22"/>
<organism evidence="1">
    <name type="scientific">Albugo laibachii Nc14</name>
    <dbReference type="NCBI Taxonomy" id="890382"/>
    <lineage>
        <taxon>Eukaryota</taxon>
        <taxon>Sar</taxon>
        <taxon>Stramenopiles</taxon>
        <taxon>Oomycota</taxon>
        <taxon>Peronosporomycetes</taxon>
        <taxon>Albuginales</taxon>
        <taxon>Albuginaceae</taxon>
        <taxon>Albugo</taxon>
    </lineage>
</organism>
<reference evidence="1" key="1">
    <citation type="journal article" date="2011" name="PLoS Biol.">
        <title>Gene gain and loss during evolution of obligate parasitism in the white rust pathogen of Arabidopsis thaliana.</title>
        <authorList>
            <person name="Kemen E."/>
            <person name="Gardiner A."/>
            <person name="Schultz-Larsen T."/>
            <person name="Kemen A.C."/>
            <person name="Balmuth A.L."/>
            <person name="Robert-Seilaniantz A."/>
            <person name="Bailey K."/>
            <person name="Holub E."/>
            <person name="Studholme D.J."/>
            <person name="Maclean D."/>
            <person name="Jones J.D."/>
        </authorList>
    </citation>
    <scope>NUCLEOTIDE SEQUENCE</scope>
</reference>
<evidence type="ECO:0000313" key="1">
    <source>
        <dbReference type="EMBL" id="CCA23782.1"/>
    </source>
</evidence>
<sequence length="63" mass="7557">MSVKIVRHILKRMSYYDDVMCEKAFAYKKWVKQIKLPSEENLEAKILVLIIQMSQNLESQYFS</sequence>